<gene>
    <name evidence="4" type="ORF">SAMN05216290_0049</name>
</gene>
<dbReference type="AlphaFoldDB" id="A0A1I0M716"/>
<proteinExistence type="predicted"/>
<keyword evidence="1" id="KW-1133">Transmembrane helix</keyword>
<dbReference type="Gene3D" id="1.25.40.10">
    <property type="entry name" value="Tetratricopeptide repeat domain"/>
    <property type="match status" value="1"/>
</dbReference>
<dbReference type="SMART" id="SM00287">
    <property type="entry name" value="SH3b"/>
    <property type="match status" value="1"/>
</dbReference>
<dbReference type="InterPro" id="IPR011990">
    <property type="entry name" value="TPR-like_helical_dom_sf"/>
</dbReference>
<dbReference type="Proteomes" id="UP000199437">
    <property type="component" value="Unassembled WGS sequence"/>
</dbReference>
<evidence type="ECO:0000313" key="5">
    <source>
        <dbReference type="Proteomes" id="UP000199437"/>
    </source>
</evidence>
<feature type="signal peptide" evidence="2">
    <location>
        <begin position="1"/>
        <end position="25"/>
    </location>
</feature>
<dbReference type="Pfam" id="PF08239">
    <property type="entry name" value="SH3_3"/>
    <property type="match status" value="1"/>
</dbReference>
<feature type="domain" description="SH3b" evidence="3">
    <location>
        <begin position="183"/>
        <end position="245"/>
    </location>
</feature>
<protein>
    <submittedName>
        <fullName evidence="4">SH3 domain-containing protein</fullName>
    </submittedName>
</protein>
<name>A0A1I0M716_9BACT</name>
<dbReference type="InterPro" id="IPR003646">
    <property type="entry name" value="SH3-like_bac-type"/>
</dbReference>
<evidence type="ECO:0000256" key="1">
    <source>
        <dbReference type="SAM" id="Phobius"/>
    </source>
</evidence>
<feature type="transmembrane region" description="Helical" evidence="1">
    <location>
        <begin position="131"/>
        <end position="149"/>
    </location>
</feature>
<evidence type="ECO:0000313" key="4">
    <source>
        <dbReference type="EMBL" id="SEV83151.1"/>
    </source>
</evidence>
<reference evidence="5" key="1">
    <citation type="submission" date="2016-10" db="EMBL/GenBank/DDBJ databases">
        <authorList>
            <person name="Varghese N."/>
            <person name="Submissions S."/>
        </authorList>
    </citation>
    <scope>NUCLEOTIDE SEQUENCE [LARGE SCALE GENOMIC DNA]</scope>
    <source>
        <strain evidence="5">CGMCC 1.12402</strain>
    </source>
</reference>
<dbReference type="PROSITE" id="PS51781">
    <property type="entry name" value="SH3B"/>
    <property type="match status" value="1"/>
</dbReference>
<dbReference type="SUPFAM" id="SSF48452">
    <property type="entry name" value="TPR-like"/>
    <property type="match status" value="1"/>
</dbReference>
<organism evidence="4 5">
    <name type="scientific">Roseivirga pacifica</name>
    <dbReference type="NCBI Taxonomy" id="1267423"/>
    <lineage>
        <taxon>Bacteria</taxon>
        <taxon>Pseudomonadati</taxon>
        <taxon>Bacteroidota</taxon>
        <taxon>Cytophagia</taxon>
        <taxon>Cytophagales</taxon>
        <taxon>Roseivirgaceae</taxon>
        <taxon>Roseivirga</taxon>
    </lineage>
</organism>
<evidence type="ECO:0000259" key="3">
    <source>
        <dbReference type="PROSITE" id="PS51781"/>
    </source>
</evidence>
<feature type="chain" id="PRO_5011520485" evidence="2">
    <location>
        <begin position="26"/>
        <end position="245"/>
    </location>
</feature>
<keyword evidence="2" id="KW-0732">Signal</keyword>
<keyword evidence="1" id="KW-0812">Transmembrane</keyword>
<dbReference type="Gene3D" id="2.30.30.40">
    <property type="entry name" value="SH3 Domains"/>
    <property type="match status" value="1"/>
</dbReference>
<dbReference type="EMBL" id="FOIR01000001">
    <property type="protein sequence ID" value="SEV83151.1"/>
    <property type="molecule type" value="Genomic_DNA"/>
</dbReference>
<dbReference type="STRING" id="1267423.SAMN05216290_0049"/>
<dbReference type="OrthoDB" id="977366at2"/>
<feature type="transmembrane region" description="Helical" evidence="1">
    <location>
        <begin position="161"/>
        <end position="180"/>
    </location>
</feature>
<accession>A0A1I0M716</accession>
<keyword evidence="5" id="KW-1185">Reference proteome</keyword>
<sequence>MQNRHLKNLKFLFILFLFISQPAVSQSVDSQLFIADSLFQAKRYTQSLKLYEELYNQEEAATPAMLLKMAYSQEAMGNLSKALVYLHDYYRFTGDESVVKKMDELASVNGLEGYESTEFMKVQKFLYDQQYWIFLALVAVGGIIIFMMLRKLKKHNEKSPSLAISLALVMALGVYVLNFTQVKDRGIILNDNAFIMSGPSAAAELIEVASQGHKVEIIGSKDVWVEVKWKGQKAYIRQSNIQSLL</sequence>
<evidence type="ECO:0000256" key="2">
    <source>
        <dbReference type="SAM" id="SignalP"/>
    </source>
</evidence>
<keyword evidence="1" id="KW-0472">Membrane</keyword>